<dbReference type="InterPro" id="IPR000182">
    <property type="entry name" value="GNAT_dom"/>
</dbReference>
<keyword evidence="1 4" id="KW-0808">Transferase</keyword>
<dbReference type="Proteomes" id="UP000198972">
    <property type="component" value="Unassembled WGS sequence"/>
</dbReference>
<proteinExistence type="predicted"/>
<dbReference type="PROSITE" id="PS51186">
    <property type="entry name" value="GNAT"/>
    <property type="match status" value="1"/>
</dbReference>
<dbReference type="PANTHER" id="PTHR43800">
    <property type="entry name" value="PEPTIDYL-LYSINE N-ACETYLTRANSFERASE YJAB"/>
    <property type="match status" value="1"/>
</dbReference>
<accession>A0A1G7P1A8</accession>
<evidence type="ECO:0000256" key="1">
    <source>
        <dbReference type="ARBA" id="ARBA00022679"/>
    </source>
</evidence>
<dbReference type="Gene3D" id="3.40.630.30">
    <property type="match status" value="1"/>
</dbReference>
<dbReference type="EMBL" id="FNBG01000017">
    <property type="protein sequence ID" value="SDF79210.1"/>
    <property type="molecule type" value="Genomic_DNA"/>
</dbReference>
<name>A0A1G7P1A8_9BACL</name>
<dbReference type="Pfam" id="PF00583">
    <property type="entry name" value="Acetyltransf_1"/>
    <property type="match status" value="1"/>
</dbReference>
<dbReference type="CDD" id="cd04301">
    <property type="entry name" value="NAT_SF"/>
    <property type="match status" value="1"/>
</dbReference>
<evidence type="ECO:0000256" key="2">
    <source>
        <dbReference type="ARBA" id="ARBA00023315"/>
    </source>
</evidence>
<gene>
    <name evidence="4" type="ORF">SAMN04488542_11751</name>
</gene>
<evidence type="ECO:0000259" key="3">
    <source>
        <dbReference type="PROSITE" id="PS51186"/>
    </source>
</evidence>
<dbReference type="GO" id="GO:0016747">
    <property type="term" value="F:acyltransferase activity, transferring groups other than amino-acyl groups"/>
    <property type="evidence" value="ECO:0007669"/>
    <property type="project" value="InterPro"/>
</dbReference>
<dbReference type="PANTHER" id="PTHR43800:SF1">
    <property type="entry name" value="PEPTIDYL-LYSINE N-ACETYLTRANSFERASE YJAB"/>
    <property type="match status" value="1"/>
</dbReference>
<feature type="domain" description="N-acetyltransferase" evidence="3">
    <location>
        <begin position="50"/>
        <end position="200"/>
    </location>
</feature>
<dbReference type="SUPFAM" id="SSF55729">
    <property type="entry name" value="Acyl-CoA N-acyltransferases (Nat)"/>
    <property type="match status" value="1"/>
</dbReference>
<protein>
    <submittedName>
        <fullName evidence="4">Acetyltransferase (GNAT) family protein</fullName>
    </submittedName>
</protein>
<dbReference type="STRING" id="670482.SAMN04488542_11751"/>
<organism evidence="4 5">
    <name type="scientific">Fontibacillus panacisegetis</name>
    <dbReference type="NCBI Taxonomy" id="670482"/>
    <lineage>
        <taxon>Bacteria</taxon>
        <taxon>Bacillati</taxon>
        <taxon>Bacillota</taxon>
        <taxon>Bacilli</taxon>
        <taxon>Bacillales</taxon>
        <taxon>Paenibacillaceae</taxon>
        <taxon>Fontibacillus</taxon>
    </lineage>
</organism>
<keyword evidence="2" id="KW-0012">Acyltransferase</keyword>
<evidence type="ECO:0000313" key="4">
    <source>
        <dbReference type="EMBL" id="SDF79210.1"/>
    </source>
</evidence>
<reference evidence="4 5" key="1">
    <citation type="submission" date="2016-10" db="EMBL/GenBank/DDBJ databases">
        <authorList>
            <person name="de Groot N.N."/>
        </authorList>
    </citation>
    <scope>NUCLEOTIDE SEQUENCE [LARGE SCALE GENOMIC DNA]</scope>
    <source>
        <strain evidence="4 5">DSM 28129</strain>
    </source>
</reference>
<dbReference type="InterPro" id="IPR016181">
    <property type="entry name" value="Acyl_CoA_acyltransferase"/>
</dbReference>
<keyword evidence="5" id="KW-1185">Reference proteome</keyword>
<dbReference type="AlphaFoldDB" id="A0A1G7P1A8"/>
<evidence type="ECO:0000313" key="5">
    <source>
        <dbReference type="Proteomes" id="UP000198972"/>
    </source>
</evidence>
<sequence>METYTYRHTDIRTRVKDIRIKLLSISANMYNIGMKIKTELNMEVHLTMHIHIALAEKADLDEILRLQYLSYQSEAEMYHDYNIPPLKQTITDLEDEFEKQIILKVVADNRIVGSVRAYEDRDICKIGKLIVHPDYQNRGIGSKLMNEIELRFVHCNKFELFTGEKSLKNIYLYQKLGYQRTRELEVNPQLTMIYLEKQHMSRDNIDK</sequence>